<feature type="region of interest" description="Disordered" evidence="1">
    <location>
        <begin position="52"/>
        <end position="80"/>
    </location>
</feature>
<name>A0A8E2ERY6_9PEZI</name>
<dbReference type="AlphaFoldDB" id="A0A8E2ERY6"/>
<evidence type="ECO:0000313" key="3">
    <source>
        <dbReference type="EMBL" id="OCL03506.1"/>
    </source>
</evidence>
<keyword evidence="4" id="KW-1185">Reference proteome</keyword>
<dbReference type="Proteomes" id="UP000250140">
    <property type="component" value="Unassembled WGS sequence"/>
</dbReference>
<evidence type="ECO:0000313" key="4">
    <source>
        <dbReference type="Proteomes" id="UP000250140"/>
    </source>
</evidence>
<proteinExistence type="predicted"/>
<evidence type="ECO:0000256" key="2">
    <source>
        <dbReference type="SAM" id="Phobius"/>
    </source>
</evidence>
<gene>
    <name evidence="3" type="ORF">AOQ84DRAFT_419001</name>
</gene>
<accession>A0A8E2ERY6</accession>
<keyword evidence="2" id="KW-1133">Transmembrane helix</keyword>
<evidence type="ECO:0000256" key="1">
    <source>
        <dbReference type="SAM" id="MobiDB-lite"/>
    </source>
</evidence>
<dbReference type="EMBL" id="KV750720">
    <property type="protein sequence ID" value="OCL03506.1"/>
    <property type="molecule type" value="Genomic_DNA"/>
</dbReference>
<sequence>MMLPTALASWRALALTLALAFGTGFGTGFGFGFGFGTALSLRRKRPWRGLGIGKLDERDESPKACRSAPQSPASPHDLSSPPILSFPSLFVLDFVNCQICWRAPTCRTDKA</sequence>
<feature type="transmembrane region" description="Helical" evidence="2">
    <location>
        <begin position="12"/>
        <end position="39"/>
    </location>
</feature>
<reference evidence="3 4" key="1">
    <citation type="journal article" date="2016" name="Nat. Commun.">
        <title>Ectomycorrhizal ecology is imprinted in the genome of the dominant symbiotic fungus Cenococcum geophilum.</title>
        <authorList>
            <consortium name="DOE Joint Genome Institute"/>
            <person name="Peter M."/>
            <person name="Kohler A."/>
            <person name="Ohm R.A."/>
            <person name="Kuo A."/>
            <person name="Krutzmann J."/>
            <person name="Morin E."/>
            <person name="Arend M."/>
            <person name="Barry K.W."/>
            <person name="Binder M."/>
            <person name="Choi C."/>
            <person name="Clum A."/>
            <person name="Copeland A."/>
            <person name="Grisel N."/>
            <person name="Haridas S."/>
            <person name="Kipfer T."/>
            <person name="LaButti K."/>
            <person name="Lindquist E."/>
            <person name="Lipzen A."/>
            <person name="Maire R."/>
            <person name="Meier B."/>
            <person name="Mihaltcheva S."/>
            <person name="Molinier V."/>
            <person name="Murat C."/>
            <person name="Poggeler S."/>
            <person name="Quandt C.A."/>
            <person name="Sperisen C."/>
            <person name="Tritt A."/>
            <person name="Tisserant E."/>
            <person name="Crous P.W."/>
            <person name="Henrissat B."/>
            <person name="Nehls U."/>
            <person name="Egli S."/>
            <person name="Spatafora J.W."/>
            <person name="Grigoriev I.V."/>
            <person name="Martin F.M."/>
        </authorList>
    </citation>
    <scope>NUCLEOTIDE SEQUENCE [LARGE SCALE GENOMIC DNA]</scope>
    <source>
        <strain evidence="3 4">CBS 207.34</strain>
    </source>
</reference>
<keyword evidence="2" id="KW-0812">Transmembrane</keyword>
<feature type="compositionally biased region" description="Basic and acidic residues" evidence="1">
    <location>
        <begin position="54"/>
        <end position="63"/>
    </location>
</feature>
<protein>
    <submittedName>
        <fullName evidence="3">Uncharacterized protein</fullName>
    </submittedName>
</protein>
<organism evidence="3 4">
    <name type="scientific">Glonium stellatum</name>
    <dbReference type="NCBI Taxonomy" id="574774"/>
    <lineage>
        <taxon>Eukaryota</taxon>
        <taxon>Fungi</taxon>
        <taxon>Dikarya</taxon>
        <taxon>Ascomycota</taxon>
        <taxon>Pezizomycotina</taxon>
        <taxon>Dothideomycetes</taxon>
        <taxon>Pleosporomycetidae</taxon>
        <taxon>Gloniales</taxon>
        <taxon>Gloniaceae</taxon>
        <taxon>Glonium</taxon>
    </lineage>
</organism>
<keyword evidence="2" id="KW-0472">Membrane</keyword>